<dbReference type="PANTHER" id="PTHR43586:SF8">
    <property type="entry name" value="CYSTEINE DESULFURASE 1, CHLOROPLASTIC"/>
    <property type="match status" value="1"/>
</dbReference>
<sequence length="412" mass="46076">MNQVNGADKRKINMAFDYQTFRQEFPYFQREDAVIYLDNAATALKPQVLINRTAEFYASAGSVHRSQYDAAQTVQYEQARTQVKEWVNAEDKRAVIWTSGTTHAINLVANGLLPQLNAEDEILISQADHHANFVTWHETAKKCGAKIRVLPILDNWLIDENALISALSEKTKLVALNFVSNVTGTEQPIKRLIQLIRKHSHALVLVDAAQAISHIKIDLQDLDADFLAFSAHKIYGPNGLGVLTGKLTALSQLQPLFFGGKMVDRVSNNRITFAELPYRLEAGTPNIAGVIGFNAILNWLQKWDFTAAEQHAISLAESVRVRLKSYENCRLFDSPQPSTVVCFVFDGIDCSDLSTLLSEQNIALRVGEHCAQPYLARLGERTTLRLSFAPYNTQEDVEAFFTALNKALDLLQ</sequence>
<comment type="function">
    <text evidence="2">Catalyzes the removal of elemental sulfur and selenium atoms from L-cysteine, L-cystine, L-selenocysteine, and L-selenocystine to produce L-alanine.</text>
</comment>
<dbReference type="SUPFAM" id="SSF53383">
    <property type="entry name" value="PLP-dependent transferases"/>
    <property type="match status" value="1"/>
</dbReference>
<dbReference type="InterPro" id="IPR000192">
    <property type="entry name" value="Aminotrans_V_dom"/>
</dbReference>
<reference evidence="10 11" key="1">
    <citation type="submission" date="2014-05" db="EMBL/GenBank/DDBJ databases">
        <title>Methylome analysis of the phasevarions of Haemophilus influenzae.</title>
        <authorList>
            <person name="Atack J.M."/>
            <person name="Fox K.L."/>
            <person name="Power P.M."/>
            <person name="Clark T."/>
            <person name="Jurcisek J."/>
            <person name="Korlach J."/>
            <person name="Bakaletz L.O."/>
            <person name="Jennings M.P."/>
        </authorList>
    </citation>
    <scope>NUCLEOTIDE SEQUENCE [LARGE SCALE GENOMIC DNA]</scope>
    <source>
        <strain evidence="10 11">1209</strain>
    </source>
</reference>
<evidence type="ECO:0000313" key="10">
    <source>
        <dbReference type="EMBL" id="KIS35314.1"/>
    </source>
</evidence>
<dbReference type="GO" id="GO:0016829">
    <property type="term" value="F:lyase activity"/>
    <property type="evidence" value="ECO:0007669"/>
    <property type="project" value="UniProtKB-KW"/>
</dbReference>
<dbReference type="InterPro" id="IPR016454">
    <property type="entry name" value="Cysteine_dSase"/>
</dbReference>
<dbReference type="EMBL" id="JMQP01000002">
    <property type="protein sequence ID" value="KIS35314.1"/>
    <property type="molecule type" value="Genomic_DNA"/>
</dbReference>
<keyword evidence="6" id="KW-0808">Transferase</keyword>
<evidence type="ECO:0000256" key="4">
    <source>
        <dbReference type="ARBA" id="ARBA00012239"/>
    </source>
</evidence>
<comment type="similarity">
    <text evidence="3">Belongs to the class-V pyridoxal-phosphate-dependent aminotransferase family. Csd subfamily.</text>
</comment>
<dbReference type="InterPro" id="IPR010970">
    <property type="entry name" value="Cys_dSase_SufS"/>
</dbReference>
<dbReference type="PIRSF" id="PIRSF005572">
    <property type="entry name" value="NifS"/>
    <property type="match status" value="1"/>
</dbReference>
<dbReference type="Gene3D" id="3.40.640.10">
    <property type="entry name" value="Type I PLP-dependent aspartate aminotransferase-like (Major domain)"/>
    <property type="match status" value="1"/>
</dbReference>
<evidence type="ECO:0000259" key="9">
    <source>
        <dbReference type="Pfam" id="PF00266"/>
    </source>
</evidence>
<evidence type="ECO:0000256" key="2">
    <source>
        <dbReference type="ARBA" id="ARBA00002824"/>
    </source>
</evidence>
<evidence type="ECO:0000313" key="11">
    <source>
        <dbReference type="Proteomes" id="UP000050700"/>
    </source>
</evidence>
<organism evidence="10 11">
    <name type="scientific">Haemophilus influenzae</name>
    <dbReference type="NCBI Taxonomy" id="727"/>
    <lineage>
        <taxon>Bacteria</taxon>
        <taxon>Pseudomonadati</taxon>
        <taxon>Pseudomonadota</taxon>
        <taxon>Gammaproteobacteria</taxon>
        <taxon>Pasteurellales</taxon>
        <taxon>Pasteurellaceae</taxon>
        <taxon>Haemophilus</taxon>
    </lineage>
</organism>
<proteinExistence type="inferred from homology"/>
<dbReference type="InterPro" id="IPR015422">
    <property type="entry name" value="PyrdxlP-dep_Trfase_small"/>
</dbReference>
<evidence type="ECO:0000256" key="5">
    <source>
        <dbReference type="ARBA" id="ARBA00021850"/>
    </source>
</evidence>
<dbReference type="GO" id="GO:0031071">
    <property type="term" value="F:cysteine desulfurase activity"/>
    <property type="evidence" value="ECO:0007669"/>
    <property type="project" value="UniProtKB-EC"/>
</dbReference>
<evidence type="ECO:0000256" key="8">
    <source>
        <dbReference type="ARBA" id="ARBA00050776"/>
    </source>
</evidence>
<dbReference type="InterPro" id="IPR015424">
    <property type="entry name" value="PyrdxlP-dep_Trfase"/>
</dbReference>
<dbReference type="EC" id="2.8.1.7" evidence="4"/>
<evidence type="ECO:0000256" key="1">
    <source>
        <dbReference type="ARBA" id="ARBA00001933"/>
    </source>
</evidence>
<comment type="caution">
    <text evidence="10">The sequence shown here is derived from an EMBL/GenBank/DDBJ whole genome shotgun (WGS) entry which is preliminary data.</text>
</comment>
<keyword evidence="7" id="KW-0663">Pyridoxal phosphate</keyword>
<name>A0A158SWS0_HAEIF</name>
<evidence type="ECO:0000256" key="6">
    <source>
        <dbReference type="ARBA" id="ARBA00022679"/>
    </source>
</evidence>
<dbReference type="PATRIC" id="fig|727.582.peg.841"/>
<dbReference type="Gene3D" id="3.90.1150.10">
    <property type="entry name" value="Aspartate Aminotransferase, domain 1"/>
    <property type="match status" value="1"/>
</dbReference>
<dbReference type="Pfam" id="PF00266">
    <property type="entry name" value="Aminotran_5"/>
    <property type="match status" value="1"/>
</dbReference>
<keyword evidence="10" id="KW-0456">Lyase</keyword>
<gene>
    <name evidence="10" type="primary">csdA</name>
    <name evidence="10" type="ORF">NTHI1209_00920</name>
</gene>
<dbReference type="GO" id="GO:0006534">
    <property type="term" value="P:cysteine metabolic process"/>
    <property type="evidence" value="ECO:0007669"/>
    <property type="project" value="InterPro"/>
</dbReference>
<protein>
    <recommendedName>
        <fullName evidence="5">Probable cysteine desulfurase</fullName>
        <ecNumber evidence="4">2.8.1.7</ecNumber>
    </recommendedName>
</protein>
<dbReference type="InterPro" id="IPR015421">
    <property type="entry name" value="PyrdxlP-dep_Trfase_major"/>
</dbReference>
<evidence type="ECO:0000256" key="3">
    <source>
        <dbReference type="ARBA" id="ARBA00010447"/>
    </source>
</evidence>
<comment type="catalytic activity">
    <reaction evidence="8">
        <text>(sulfur carrier)-H + L-cysteine = (sulfur carrier)-SH + L-alanine</text>
        <dbReference type="Rhea" id="RHEA:43892"/>
        <dbReference type="Rhea" id="RHEA-COMP:14737"/>
        <dbReference type="Rhea" id="RHEA-COMP:14739"/>
        <dbReference type="ChEBI" id="CHEBI:29917"/>
        <dbReference type="ChEBI" id="CHEBI:35235"/>
        <dbReference type="ChEBI" id="CHEBI:57972"/>
        <dbReference type="ChEBI" id="CHEBI:64428"/>
        <dbReference type="EC" id="2.8.1.7"/>
    </reaction>
</comment>
<comment type="cofactor">
    <cofactor evidence="1">
        <name>pyridoxal 5'-phosphate</name>
        <dbReference type="ChEBI" id="CHEBI:597326"/>
    </cofactor>
</comment>
<dbReference type="AlphaFoldDB" id="A0A158SWS0"/>
<dbReference type="Proteomes" id="UP000050700">
    <property type="component" value="Unassembled WGS sequence"/>
</dbReference>
<dbReference type="PANTHER" id="PTHR43586">
    <property type="entry name" value="CYSTEINE DESULFURASE"/>
    <property type="match status" value="1"/>
</dbReference>
<dbReference type="CDD" id="cd06453">
    <property type="entry name" value="SufS_like"/>
    <property type="match status" value="1"/>
</dbReference>
<accession>A0A158SWS0</accession>
<feature type="domain" description="Aminotransferase class V" evidence="9">
    <location>
        <begin position="35"/>
        <end position="400"/>
    </location>
</feature>
<dbReference type="GO" id="GO:0030170">
    <property type="term" value="F:pyridoxal phosphate binding"/>
    <property type="evidence" value="ECO:0007669"/>
    <property type="project" value="InterPro"/>
</dbReference>
<evidence type="ECO:0000256" key="7">
    <source>
        <dbReference type="ARBA" id="ARBA00022898"/>
    </source>
</evidence>